<dbReference type="STRING" id="28181.BEN30_03430"/>
<evidence type="ECO:0000256" key="1">
    <source>
        <dbReference type="SAM" id="Phobius"/>
    </source>
</evidence>
<dbReference type="AlphaFoldDB" id="A0A1E5QB33"/>
<keyword evidence="1" id="KW-0472">Membrane</keyword>
<dbReference type="EMBL" id="MCGG01000008">
    <property type="protein sequence ID" value="OEJ69164.1"/>
    <property type="molecule type" value="Genomic_DNA"/>
</dbReference>
<keyword evidence="1" id="KW-0812">Transmembrane</keyword>
<accession>A0A1E5QB33</accession>
<keyword evidence="1" id="KW-1133">Transmembrane helix</keyword>
<feature type="transmembrane region" description="Helical" evidence="1">
    <location>
        <begin position="96"/>
        <end position="114"/>
    </location>
</feature>
<protein>
    <submittedName>
        <fullName evidence="2">Uncharacterized protein</fullName>
    </submittedName>
</protein>
<reference evidence="3" key="1">
    <citation type="submission" date="2016-07" db="EMBL/GenBank/DDBJ databases">
        <authorList>
            <person name="Florea S."/>
            <person name="Webb J.S."/>
            <person name="Jaromczyk J."/>
            <person name="Schardl C.L."/>
        </authorList>
    </citation>
    <scope>NUCLEOTIDE SEQUENCE [LARGE SCALE GENOMIC DNA]</scope>
    <source>
        <strain evidence="3">MV-1</strain>
    </source>
</reference>
<organism evidence="2 3">
    <name type="scientific">Magnetovibrio blakemorei</name>
    <dbReference type="NCBI Taxonomy" id="28181"/>
    <lineage>
        <taxon>Bacteria</taxon>
        <taxon>Pseudomonadati</taxon>
        <taxon>Pseudomonadota</taxon>
        <taxon>Alphaproteobacteria</taxon>
        <taxon>Rhodospirillales</taxon>
        <taxon>Magnetovibrionaceae</taxon>
        <taxon>Magnetovibrio</taxon>
    </lineage>
</organism>
<name>A0A1E5QB33_9PROT</name>
<keyword evidence="3" id="KW-1185">Reference proteome</keyword>
<sequence length="115" mass="12548">MPQTSEREDHRSPAEIHKAQRMMVFIFGFATLIPALWMTLIGWSGLTSSAAAPTSGSAEFTSFVVYWGLAAPGVWLTANVIALRRIQAGNGESARHFPLIPAFWAIIWFASQVAG</sequence>
<gene>
    <name evidence="2" type="ORF">BEN30_03430</name>
</gene>
<dbReference type="Proteomes" id="UP000095347">
    <property type="component" value="Unassembled WGS sequence"/>
</dbReference>
<comment type="caution">
    <text evidence="2">The sequence shown here is derived from an EMBL/GenBank/DDBJ whole genome shotgun (WGS) entry which is preliminary data.</text>
</comment>
<evidence type="ECO:0000313" key="3">
    <source>
        <dbReference type="Proteomes" id="UP000095347"/>
    </source>
</evidence>
<proteinExistence type="predicted"/>
<dbReference type="RefSeq" id="WP_069956628.1">
    <property type="nucleotide sequence ID" value="NZ_MCGG01000008.1"/>
</dbReference>
<evidence type="ECO:0000313" key="2">
    <source>
        <dbReference type="EMBL" id="OEJ69164.1"/>
    </source>
</evidence>
<feature type="transmembrane region" description="Helical" evidence="1">
    <location>
        <begin position="63"/>
        <end position="84"/>
    </location>
</feature>
<feature type="transmembrane region" description="Helical" evidence="1">
    <location>
        <begin position="21"/>
        <end position="43"/>
    </location>
</feature>